<gene>
    <name evidence="4" type="ORF">ACFFIX_05745</name>
</gene>
<evidence type="ECO:0000313" key="4">
    <source>
        <dbReference type="EMBL" id="MFC0270949.1"/>
    </source>
</evidence>
<dbReference type="EMBL" id="JBHLVO010000003">
    <property type="protein sequence ID" value="MFC0270949.1"/>
    <property type="molecule type" value="Genomic_DNA"/>
</dbReference>
<dbReference type="Proteomes" id="UP001589854">
    <property type="component" value="Unassembled WGS sequence"/>
</dbReference>
<protein>
    <recommendedName>
        <fullName evidence="2">Biotin transporter</fullName>
    </recommendedName>
</protein>
<feature type="transmembrane region" description="Helical" evidence="3">
    <location>
        <begin position="84"/>
        <end position="105"/>
    </location>
</feature>
<keyword evidence="2" id="KW-1003">Cell membrane</keyword>
<feature type="transmembrane region" description="Helical" evidence="3">
    <location>
        <begin position="36"/>
        <end position="54"/>
    </location>
</feature>
<evidence type="ECO:0000313" key="5">
    <source>
        <dbReference type="Proteomes" id="UP001589854"/>
    </source>
</evidence>
<keyword evidence="2 3" id="KW-0472">Membrane</keyword>
<sequence>MKKGFRTLDLTLVGMFAALMAVGANITSWAPFLEVAGVPLSMQPFFCILAGLLLGSRLGALSMFVYALVGIAGAPVFAQFSGGIGVIFGSTGGFIISYIATAYVVGKLVELKKQPNLVTFFTASFVGIALIYLIGTTYMWLALNVWLGTPMSYSAAWIVMAWFMVKDVIFTVAGATIAPRIYSAVQKATGLGRPKAA</sequence>
<evidence type="ECO:0000256" key="2">
    <source>
        <dbReference type="PIRNR" id="PIRNR016661"/>
    </source>
</evidence>
<organism evidence="4 5">
    <name type="scientific">Metabacillus herbersteinensis</name>
    <dbReference type="NCBI Taxonomy" id="283816"/>
    <lineage>
        <taxon>Bacteria</taxon>
        <taxon>Bacillati</taxon>
        <taxon>Bacillota</taxon>
        <taxon>Bacilli</taxon>
        <taxon>Bacillales</taxon>
        <taxon>Bacillaceae</taxon>
        <taxon>Metabacillus</taxon>
    </lineage>
</organism>
<keyword evidence="3" id="KW-1133">Transmembrane helix</keyword>
<dbReference type="Pfam" id="PF02632">
    <property type="entry name" value="BioY"/>
    <property type="match status" value="1"/>
</dbReference>
<keyword evidence="2" id="KW-0813">Transport</keyword>
<keyword evidence="5" id="KW-1185">Reference proteome</keyword>
<dbReference type="PANTHER" id="PTHR34295:SF1">
    <property type="entry name" value="BIOTIN TRANSPORTER BIOY"/>
    <property type="match status" value="1"/>
</dbReference>
<comment type="similarity">
    <text evidence="1 2">Belongs to the BioY family.</text>
</comment>
<comment type="caution">
    <text evidence="4">The sequence shown here is derived from an EMBL/GenBank/DDBJ whole genome shotgun (WGS) entry which is preliminary data.</text>
</comment>
<dbReference type="PIRSF" id="PIRSF016661">
    <property type="entry name" value="BioY"/>
    <property type="match status" value="1"/>
</dbReference>
<comment type="subcellular location">
    <subcellularLocation>
        <location evidence="2">Cell membrane</location>
        <topology evidence="2">Multi-pass membrane protein</topology>
    </subcellularLocation>
</comment>
<keyword evidence="3" id="KW-0812">Transmembrane</keyword>
<feature type="transmembrane region" description="Helical" evidence="3">
    <location>
        <begin position="117"/>
        <end position="143"/>
    </location>
</feature>
<feature type="transmembrane region" description="Helical" evidence="3">
    <location>
        <begin position="61"/>
        <end position="78"/>
    </location>
</feature>
<name>A0ABV6GB88_9BACI</name>
<evidence type="ECO:0000256" key="1">
    <source>
        <dbReference type="ARBA" id="ARBA00010692"/>
    </source>
</evidence>
<dbReference type="InterPro" id="IPR003784">
    <property type="entry name" value="BioY"/>
</dbReference>
<proteinExistence type="inferred from homology"/>
<feature type="transmembrane region" description="Helical" evidence="3">
    <location>
        <begin position="155"/>
        <end position="178"/>
    </location>
</feature>
<feature type="transmembrane region" description="Helical" evidence="3">
    <location>
        <begin position="12"/>
        <end position="30"/>
    </location>
</feature>
<dbReference type="Gene3D" id="1.10.1760.20">
    <property type="match status" value="1"/>
</dbReference>
<accession>A0ABV6GB88</accession>
<dbReference type="PANTHER" id="PTHR34295">
    <property type="entry name" value="BIOTIN TRANSPORTER BIOY"/>
    <property type="match status" value="1"/>
</dbReference>
<reference evidence="4 5" key="1">
    <citation type="submission" date="2024-09" db="EMBL/GenBank/DDBJ databases">
        <authorList>
            <person name="Sun Q."/>
            <person name="Mori K."/>
        </authorList>
    </citation>
    <scope>NUCLEOTIDE SEQUENCE [LARGE SCALE GENOMIC DNA]</scope>
    <source>
        <strain evidence="4 5">CCM 7228</strain>
    </source>
</reference>
<evidence type="ECO:0000256" key="3">
    <source>
        <dbReference type="SAM" id="Phobius"/>
    </source>
</evidence>
<dbReference type="RefSeq" id="WP_378931485.1">
    <property type="nucleotide sequence ID" value="NZ_JBHLVO010000003.1"/>
</dbReference>